<dbReference type="GO" id="GO:0030983">
    <property type="term" value="F:mismatched DNA binding"/>
    <property type="evidence" value="ECO:0007669"/>
    <property type="project" value="InterPro"/>
</dbReference>
<dbReference type="InterPro" id="IPR032769">
    <property type="entry name" value="NCKAP5_C"/>
</dbReference>
<feature type="region of interest" description="Disordered" evidence="5">
    <location>
        <begin position="3021"/>
        <end position="3050"/>
    </location>
</feature>
<gene>
    <name evidence="7" type="ORF">HF521_006270</name>
</gene>
<feature type="compositionally biased region" description="Polar residues" evidence="5">
    <location>
        <begin position="2534"/>
        <end position="2547"/>
    </location>
</feature>
<feature type="region of interest" description="Disordered" evidence="5">
    <location>
        <begin position="2747"/>
        <end position="2781"/>
    </location>
</feature>
<dbReference type="InterPro" id="IPR001202">
    <property type="entry name" value="WW_dom"/>
</dbReference>
<evidence type="ECO:0000256" key="2">
    <source>
        <dbReference type="ARBA" id="ARBA00006082"/>
    </source>
</evidence>
<feature type="compositionally biased region" description="Polar residues" evidence="5">
    <location>
        <begin position="700"/>
        <end position="712"/>
    </location>
</feature>
<feature type="compositionally biased region" description="Polar residues" evidence="5">
    <location>
        <begin position="3033"/>
        <end position="3050"/>
    </location>
</feature>
<dbReference type="InterPro" id="IPR013507">
    <property type="entry name" value="DNA_mismatch_S5_2-like"/>
</dbReference>
<dbReference type="Gene3D" id="3.30.565.10">
    <property type="entry name" value="Histidine kinase-like ATPase, C-terminal domain"/>
    <property type="match status" value="1"/>
</dbReference>
<accession>A0A8T0AVV9</accession>
<dbReference type="PANTHER" id="PTHR21740">
    <property type="entry name" value="NCK-ASSOCIATED PROTEIN 5"/>
    <property type="match status" value="1"/>
</dbReference>
<feature type="compositionally biased region" description="Pro residues" evidence="5">
    <location>
        <begin position="2287"/>
        <end position="2299"/>
    </location>
</feature>
<dbReference type="InterPro" id="IPR025927">
    <property type="entry name" value="Znf_KANL2-like"/>
</dbReference>
<evidence type="ECO:0000313" key="8">
    <source>
        <dbReference type="Proteomes" id="UP000606274"/>
    </source>
</evidence>
<feature type="compositionally biased region" description="Basic and acidic residues" evidence="5">
    <location>
        <begin position="2432"/>
        <end position="2441"/>
    </location>
</feature>
<feature type="region of interest" description="Disordered" evidence="5">
    <location>
        <begin position="1608"/>
        <end position="1658"/>
    </location>
</feature>
<dbReference type="GO" id="GO:0001578">
    <property type="term" value="P:microtubule bundle formation"/>
    <property type="evidence" value="ECO:0007669"/>
    <property type="project" value="TreeGrafter"/>
</dbReference>
<dbReference type="Pfam" id="PF13891">
    <property type="entry name" value="zf-C3HC3H_KANSL2"/>
    <property type="match status" value="2"/>
</dbReference>
<feature type="region of interest" description="Disordered" evidence="5">
    <location>
        <begin position="2358"/>
        <end position="2701"/>
    </location>
</feature>
<feature type="compositionally biased region" description="Basic and acidic residues" evidence="5">
    <location>
        <begin position="2056"/>
        <end position="2071"/>
    </location>
</feature>
<dbReference type="Gene3D" id="3.30.1370.100">
    <property type="entry name" value="MutL, C-terminal domain, regulatory subdomain"/>
    <property type="match status" value="1"/>
</dbReference>
<feature type="compositionally biased region" description="Basic and acidic residues" evidence="5">
    <location>
        <begin position="2772"/>
        <end position="2781"/>
    </location>
</feature>
<dbReference type="CDD" id="cd03486">
    <property type="entry name" value="MutL_Trans_MLH3"/>
    <property type="match status" value="1"/>
</dbReference>
<dbReference type="InterPro" id="IPR037198">
    <property type="entry name" value="MutL_C_sf"/>
</dbReference>
<feature type="region of interest" description="Disordered" evidence="5">
    <location>
        <begin position="1260"/>
        <end position="1311"/>
    </location>
</feature>
<comment type="subcellular location">
    <subcellularLocation>
        <location evidence="1">Nucleus</location>
    </subcellularLocation>
</comment>
<evidence type="ECO:0000256" key="3">
    <source>
        <dbReference type="ARBA" id="ARBA00023242"/>
    </source>
</evidence>
<dbReference type="SUPFAM" id="SSF118116">
    <property type="entry name" value="DNA mismatch repair protein MutL"/>
    <property type="match status" value="1"/>
</dbReference>
<feature type="compositionally biased region" description="Polar residues" evidence="5">
    <location>
        <begin position="1823"/>
        <end position="1834"/>
    </location>
</feature>
<dbReference type="InterPro" id="IPR002099">
    <property type="entry name" value="MutL/Mlh/PMS"/>
</dbReference>
<feature type="compositionally biased region" description="Polar residues" evidence="5">
    <location>
        <begin position="370"/>
        <end position="381"/>
    </location>
</feature>
<dbReference type="SMART" id="SM01340">
    <property type="entry name" value="DNA_mis_repair"/>
    <property type="match status" value="1"/>
</dbReference>
<feature type="region of interest" description="Disordered" evidence="5">
    <location>
        <begin position="3064"/>
        <end position="3155"/>
    </location>
</feature>
<feature type="compositionally biased region" description="Basic and acidic residues" evidence="5">
    <location>
        <begin position="1265"/>
        <end position="1276"/>
    </location>
</feature>
<dbReference type="InterPro" id="IPR036890">
    <property type="entry name" value="HATPase_C_sf"/>
</dbReference>
<dbReference type="Pfam" id="PF01119">
    <property type="entry name" value="DNA_mis_repair"/>
    <property type="match status" value="1"/>
</dbReference>
<dbReference type="Pfam" id="PF13589">
    <property type="entry name" value="HATPase_c_3"/>
    <property type="match status" value="1"/>
</dbReference>
<feature type="compositionally biased region" description="Polar residues" evidence="5">
    <location>
        <begin position="1617"/>
        <end position="1628"/>
    </location>
</feature>
<feature type="compositionally biased region" description="Polar residues" evidence="5">
    <location>
        <begin position="2072"/>
        <end position="2081"/>
    </location>
</feature>
<comment type="similarity">
    <text evidence="2">Belongs to the DNA mismatch repair MutL/HexB family.</text>
</comment>
<dbReference type="CDD" id="cd16926">
    <property type="entry name" value="HATPase_MutL-MLH-PMS-like"/>
    <property type="match status" value="1"/>
</dbReference>
<feature type="compositionally biased region" description="Basic and acidic residues" evidence="5">
    <location>
        <begin position="1630"/>
        <end position="1643"/>
    </location>
</feature>
<feature type="compositionally biased region" description="Basic and acidic residues" evidence="5">
    <location>
        <begin position="2749"/>
        <end position="2764"/>
    </location>
</feature>
<dbReference type="Proteomes" id="UP000606274">
    <property type="component" value="Unassembled WGS sequence"/>
</dbReference>
<feature type="compositionally biased region" description="Acidic residues" evidence="5">
    <location>
        <begin position="1277"/>
        <end position="1286"/>
    </location>
</feature>
<evidence type="ECO:0000256" key="5">
    <source>
        <dbReference type="SAM" id="MobiDB-lite"/>
    </source>
</evidence>
<dbReference type="FunFam" id="3.30.230.10:FF:000028">
    <property type="entry name" value="DNA mismatch repair protein Mlh3"/>
    <property type="match status" value="1"/>
</dbReference>
<dbReference type="FunFam" id="3.30.1370.100:FF:000003">
    <property type="entry name" value="DNA mismatch repair protein Mlh3"/>
    <property type="match status" value="1"/>
</dbReference>
<keyword evidence="8" id="KW-1185">Reference proteome</keyword>
<dbReference type="Pfam" id="PF08676">
    <property type="entry name" value="MutL_C"/>
    <property type="match status" value="1"/>
</dbReference>
<feature type="region of interest" description="Disordered" evidence="5">
    <location>
        <begin position="2040"/>
        <end position="2092"/>
    </location>
</feature>
<dbReference type="NCBIfam" id="TIGR00585">
    <property type="entry name" value="mutl"/>
    <property type="match status" value="1"/>
</dbReference>
<dbReference type="SMART" id="SM00853">
    <property type="entry name" value="MutL_C"/>
    <property type="match status" value="1"/>
</dbReference>
<evidence type="ECO:0000256" key="4">
    <source>
        <dbReference type="SAM" id="Coils"/>
    </source>
</evidence>
<dbReference type="GO" id="GO:0005524">
    <property type="term" value="F:ATP binding"/>
    <property type="evidence" value="ECO:0007669"/>
    <property type="project" value="InterPro"/>
</dbReference>
<keyword evidence="4" id="KW-0175">Coiled coil</keyword>
<feature type="compositionally biased region" description="Polar residues" evidence="5">
    <location>
        <begin position="2599"/>
        <end position="2623"/>
    </location>
</feature>
<dbReference type="FunFam" id="3.30.565.10:FF:000017">
    <property type="entry name" value="PMS1 homolog 1, mismatch repair system component"/>
    <property type="match status" value="1"/>
</dbReference>
<feature type="compositionally biased region" description="Basic and acidic residues" evidence="5">
    <location>
        <begin position="2497"/>
        <end position="2514"/>
    </location>
</feature>
<comment type="caution">
    <text evidence="7">The sequence shown here is derived from an EMBL/GenBank/DDBJ whole genome shotgun (WGS) entry which is preliminary data.</text>
</comment>
<dbReference type="PROSITE" id="PS50020">
    <property type="entry name" value="WW_DOMAIN_2"/>
    <property type="match status" value="1"/>
</dbReference>
<dbReference type="Pfam" id="PF15246">
    <property type="entry name" value="NCKAP5"/>
    <property type="match status" value="1"/>
</dbReference>
<dbReference type="Gene3D" id="3.30.230.10">
    <property type="match status" value="1"/>
</dbReference>
<feature type="compositionally biased region" description="Low complexity" evidence="5">
    <location>
        <begin position="2418"/>
        <end position="2431"/>
    </location>
</feature>
<feature type="compositionally biased region" description="Basic and acidic residues" evidence="5">
    <location>
        <begin position="3109"/>
        <end position="3124"/>
    </location>
</feature>
<organism evidence="7 8">
    <name type="scientific">Silurus meridionalis</name>
    <name type="common">Southern catfish</name>
    <name type="synonym">Silurus soldatovi meridionalis</name>
    <dbReference type="NCBI Taxonomy" id="175797"/>
    <lineage>
        <taxon>Eukaryota</taxon>
        <taxon>Metazoa</taxon>
        <taxon>Chordata</taxon>
        <taxon>Craniata</taxon>
        <taxon>Vertebrata</taxon>
        <taxon>Euteleostomi</taxon>
        <taxon>Actinopterygii</taxon>
        <taxon>Neopterygii</taxon>
        <taxon>Teleostei</taxon>
        <taxon>Ostariophysi</taxon>
        <taxon>Siluriformes</taxon>
        <taxon>Siluridae</taxon>
        <taxon>Silurus</taxon>
    </lineage>
</organism>
<dbReference type="SUPFAM" id="SSF55874">
    <property type="entry name" value="ATPase domain of HSP90 chaperone/DNA topoisomerase II/histidine kinase"/>
    <property type="match status" value="1"/>
</dbReference>
<keyword evidence="3" id="KW-0539">Nucleus</keyword>
<sequence>MIRSLSKDVQSLLRSGVAIFSLQQCVEELVLNSIDAGATCVAVKMDIEACKLQVIDNGSGMDQENMEKVGIRYCTSKCSSIEDLDNLCFYGFRGEAIASMASMATMVEITSRTRTSVKTFVKRFHEGKPVNVIEAETTRPSAGTTVQIFNFFHNMPVRRKRMDSALEVERVRQRVEGISLMHPSVSFTVKKDFSDTLLVQLPKARNTYYRFVQIHGLNRAQKLREVNYTFRQFQMTGHVGREGHYNKNLQFLFVNGRLLLKTRLHKLLNCLLRRLSSVQTNNPNMSAVISSPKQKGSSDLHAVYVINIKCPYSDYDVCLEPAKSLIEFKDWDGVLLCIEEGIKVFLTKENLVSECSVSDIQIFRNKESSSEGYVNTETTGSFPVPEPNTTQDKEMPEPVQSNTEPETNIDPDSEKEVINNDSIDAPLHKVLENMKGTISRDNTAPPCAGNNKIIRSENSIIAVIDPKEAYDSLKRFTDPNRSCAPKRKWTLPHAQSQTHCSDCGPKITRVTPQRKLTLSFETGSLDKFKRSFGKEVEIKPQTMNTQIPAVLCPSDSCVTSALDPSSNLVCFEKEPVEDIGGDCTFSKDNSVLNTIQCSSASKRNRISLATKLSRKVDHEDTKMTLVHETLSNPVTKATDSIEKFSSSLTVNNEGAIAENFVMTKPHEGDRSDEPAFIAPNRQETSTSSFTSTSEDAELIKNTTSPKQDNSRGQIFDPASQHDPLPSEKGNGEQTTNEIQGLESDETEPVSGDWLTHYDDSLGKLVYINQVTGLSKYEDPSLKETQVPCSRNLTNMAISVVSKTGFEYRCYPFQTDLVLPFLPKPRAERVHSTSIENGGPSSLSTLYTEWNNPVFIRPPQVAMDVTSGHAEGLAVKIHNILFPYRFTKEMIHSMKVIHQVDKKFLACLIKTTVQNTTGSNERNLLVLVDQHAAHERVRLEGLVMESYEDHPDTPGNKRLCGSSVSPPLEIQMTEEEIRLLRLYQSPLKDMALEISFPPTRQSCVFVELLPTCFVEKENTEKRRGRRSVIQSIAEEYLREHIEALQSTGSLKSTLPLTVHSVLASQACHGAIKFNDELSKEECCSLVASLSSCQLPFQCAHGRPSILPLADLLHLEDEQSLPKPNLRKLRRIVARMNRIRIHVLPSSRGRASQAARAHEPQTCAFTQRSCTQPRLDGWDYCIKHILEDKNAPYRQCNYVSSKNSKRCPNAAPKPEKKDGVAFCAEHAHRNALALQAQMRKAATGPSPEVLLSQLSGFNRAELGAHGQDGRSEASRILDEDSWSEDEQDPVVLDQTWRGDPDSEADSIDSDHEDPLKHAGVYTAEEVALITREKLIRLQSLYIDQFKRLQYLLKEKKRRYLHNRKIEHDTIGSSLLTGPEGLSMKERENLRRLKALRRYRRRYGVEALLHRQLRERRQAVTEGGTLQGHSVRPSQRCISFVEGTRCSNPCLPMTRHCVSHIYQDSSQVLFKMCPGLKDVPCDRPVHMGQSEEPRCPLHLSLPPPMYQPEQEPLAPEQLSLAPTDMYLSAAELQPTESLPLEFSDDLDVVGDEEMQCPPSPLLFDTALALEDQTIRAIAEAPMDILTSGQDPELSETDDLSVADQAVSEISETAGDEDATHSSSNPDTTPQTRPRHDGPNIRSERAHSPVKHGHALRAPPSAPGRLLVRDIFTHPPACLAISGAVHLKVKMMSEETQHRALEEDLESEEGDLESYLEEESSSELLERVRELQAENSALSLANESQREAYERCLDEVANHVVQALLNQKDLREECIKLKMRVFDLERQNRTLCELLQEKLHNQSCVHQQTGSCLEHISELQHTDSNKQNETQRNAQSKGNGECAQTCFPETQSSTTSMDALSPFMKKKAHILEVLRKLEETDPLRYHRSSGISSLCEYSQALVSKDAVLACRDNLPRCNITKTNCPHSCSDVCINGAEHNSVKCGSCNTCLILSNKDSFSLANSSHNCCTSNTITIDNLNLAPPEFHKSQDLQSHVKPPTGTSELLVIRKSADLSISSEKVLEPSNELLATAAPDSYSNLAVPERDLNRVPDHAPANSTLSEKETRDKNRISDVRLSKSSNTTSEQISHESTNDTSTLETDFKHLKTVLPQKLEKVTDAEEFLQIVDSDVQPVTPKLPNLGFKDNLQDTYSEIKSHEPLHKGLLFSPNENHTASKVLDEICVPVKESTSQDLQADGTKLVNPNQVCIREVKSSPSKLLKFLKIPTLGERAPVANPPRLSPQLTRSSKIPCRSNNYEVHHSPVPTRKATTAERQKQPPCPKSEPYPSTHSAPTSPPLSDDPPPVVPKELNCGIPKSSRGCKPTATAYSQKTPQKIPHYENIPDLSSAGGSDISKVLGEVSSALRYASSNTEKVKGKIGNLGLERPISFKSQKDTSQGSDFSDQDESPDSPVWHKQANHRSLPTQSSSQKSQMSGMRSRSQEKNELVKDIQSAGSPIKKNDPPPIPKKTGVGRQLGESSHSFKERLAALGKLRNTEESACSQANDKKETPPRTSDKSKTVDYETEEQTLLNNTDSVEEKSYVSSHMDSALSKLSDQGIKSIPASSTISKLESESSRMSLAKPESPKSKMPALSTNLEAAQALRSYAKSTTPHSLSYSGKNLSSPHSSSPNRIPLKSPTKTVPASINRDAKPTQELPRYLSKSEDRSQSRASKKKNSLGESLPPPPPRPTESVEEKRHSAPSPQSSIEQKVMKGIEENMLKLQEQDKTQVPEVKQKASSGIANWFGLRKSKLPALNRKPEASKGKDEKREWKLNISSGGKDSKVATKKPESESLNISMLMEKAEGLHKALEEERAYVNGVAMDRQGKGHSCEVVMDQAQGQLSVMYRGVPSDNFMQQLLNRVDGKDVGGIGVAHRRLSFDCKTRPVFSHHIASAVCQTRSSEDMEKAASLMTKVDGVSDENLADSIHHEHFAGSGISTHTLDSGIGTFPLPDYSVNAGCKSVPKGKAQGENDASFPQGRHCSGIKIPHKAWTLERELSSLEEDYIMGQELNSTLLQGKLASNQVAETGQEGADVCGRPVRSGSTKNWTFPNLKGSTEPSDVYLGVEEALDSVNQKSSFRRRSKTSDSPIRHASDPRSLPQPSQVRRGKARPPVNPDLGREPGLELVRERPDDTLSPGHPQVLETPESLSDSLYDSLSSCGSQG</sequence>
<dbReference type="EMBL" id="JABFDY010000016">
    <property type="protein sequence ID" value="KAF7696176.1"/>
    <property type="molecule type" value="Genomic_DNA"/>
</dbReference>
<dbReference type="GO" id="GO:0005634">
    <property type="term" value="C:nucleus"/>
    <property type="evidence" value="ECO:0007669"/>
    <property type="project" value="UniProtKB-SubCell"/>
</dbReference>
<dbReference type="InterPro" id="IPR014790">
    <property type="entry name" value="MutL_C"/>
</dbReference>
<name>A0A8T0AVV9_SILME</name>
<dbReference type="PANTHER" id="PTHR21740:SF3">
    <property type="entry name" value="NCK-ASSOCIATED PROTEIN 5-LIKE"/>
    <property type="match status" value="1"/>
</dbReference>
<dbReference type="Gene3D" id="3.30.1540.20">
    <property type="entry name" value="MutL, C-terminal domain, dimerisation subdomain"/>
    <property type="match status" value="1"/>
</dbReference>
<evidence type="ECO:0000256" key="1">
    <source>
        <dbReference type="ARBA" id="ARBA00004123"/>
    </source>
</evidence>
<dbReference type="InterPro" id="IPR014721">
    <property type="entry name" value="Ribsml_uS5_D2-typ_fold_subgr"/>
</dbReference>
<feature type="compositionally biased region" description="Low complexity" evidence="5">
    <location>
        <begin position="3139"/>
        <end position="3155"/>
    </location>
</feature>
<dbReference type="InterPro" id="IPR042121">
    <property type="entry name" value="MutL_C_regsub"/>
</dbReference>
<feature type="compositionally biased region" description="Polar residues" evidence="5">
    <location>
        <begin position="2235"/>
        <end position="2250"/>
    </location>
</feature>
<feature type="region of interest" description="Disordered" evidence="5">
    <location>
        <begin position="665"/>
        <end position="735"/>
    </location>
</feature>
<dbReference type="InterPro" id="IPR026163">
    <property type="entry name" value="Nckap5l"/>
</dbReference>
<dbReference type="GO" id="GO:0007019">
    <property type="term" value="P:microtubule depolymerization"/>
    <property type="evidence" value="ECO:0007669"/>
    <property type="project" value="TreeGrafter"/>
</dbReference>
<feature type="region of interest" description="Disordered" evidence="5">
    <location>
        <begin position="2224"/>
        <end position="2343"/>
    </location>
</feature>
<dbReference type="SUPFAM" id="SSF54211">
    <property type="entry name" value="Ribosomal protein S5 domain 2-like"/>
    <property type="match status" value="1"/>
</dbReference>
<protein>
    <recommendedName>
        <fullName evidence="6">WW domain-containing protein</fullName>
    </recommendedName>
</protein>
<dbReference type="GO" id="GO:0035371">
    <property type="term" value="C:microtubule plus-end"/>
    <property type="evidence" value="ECO:0007669"/>
    <property type="project" value="TreeGrafter"/>
</dbReference>
<feature type="coiled-coil region" evidence="4">
    <location>
        <begin position="1687"/>
        <end position="1783"/>
    </location>
</feature>
<evidence type="ECO:0000259" key="6">
    <source>
        <dbReference type="PROSITE" id="PS50020"/>
    </source>
</evidence>
<feature type="compositionally biased region" description="Low complexity" evidence="5">
    <location>
        <begin position="684"/>
        <end position="693"/>
    </location>
</feature>
<feature type="region of interest" description="Disordered" evidence="5">
    <location>
        <begin position="368"/>
        <end position="414"/>
    </location>
</feature>
<feature type="region of interest" description="Disordered" evidence="5">
    <location>
        <begin position="1817"/>
        <end position="1837"/>
    </location>
</feature>
<dbReference type="InterPro" id="IPR020568">
    <property type="entry name" value="Ribosomal_Su5_D2-typ_SF"/>
</dbReference>
<proteinExistence type="inferred from homology"/>
<evidence type="ECO:0000313" key="7">
    <source>
        <dbReference type="EMBL" id="KAF7696176.1"/>
    </source>
</evidence>
<feature type="domain" description="WW" evidence="6">
    <location>
        <begin position="747"/>
        <end position="781"/>
    </location>
</feature>
<dbReference type="InterPro" id="IPR042120">
    <property type="entry name" value="MutL_C_dimsub"/>
</dbReference>
<dbReference type="GO" id="GO:0006298">
    <property type="term" value="P:mismatch repair"/>
    <property type="evidence" value="ECO:0007669"/>
    <property type="project" value="InterPro"/>
</dbReference>
<reference evidence="7" key="1">
    <citation type="submission" date="2020-08" db="EMBL/GenBank/DDBJ databases">
        <title>Chromosome-level assembly of Southern catfish (Silurus meridionalis) provides insights into visual adaptation to the nocturnal and benthic lifestyles.</title>
        <authorList>
            <person name="Zhang Y."/>
            <person name="Wang D."/>
            <person name="Peng Z."/>
        </authorList>
    </citation>
    <scope>NUCLEOTIDE SEQUENCE</scope>
    <source>
        <strain evidence="7">SWU-2019-XX</strain>
        <tissue evidence="7">Muscle</tissue>
    </source>
</reference>